<evidence type="ECO:0000313" key="4">
    <source>
        <dbReference type="EMBL" id="OHU93347.1"/>
    </source>
</evidence>
<dbReference type="Gene3D" id="1.10.10.60">
    <property type="entry name" value="Homeodomain-like"/>
    <property type="match status" value="1"/>
</dbReference>
<dbReference type="GO" id="GO:0003700">
    <property type="term" value="F:DNA-binding transcription factor activity"/>
    <property type="evidence" value="ECO:0007669"/>
    <property type="project" value="TreeGrafter"/>
</dbReference>
<dbReference type="PRINTS" id="PR00455">
    <property type="entry name" value="HTHTETR"/>
</dbReference>
<dbReference type="RefSeq" id="WP_071029441.1">
    <property type="nucleotide sequence ID" value="NZ_MLQM01000206.1"/>
</dbReference>
<dbReference type="PANTHER" id="PTHR30055">
    <property type="entry name" value="HTH-TYPE TRANSCRIPTIONAL REGULATOR RUTR"/>
    <property type="match status" value="1"/>
</dbReference>
<dbReference type="Gene3D" id="1.10.357.10">
    <property type="entry name" value="Tetracycline Repressor, domain 2"/>
    <property type="match status" value="1"/>
</dbReference>
<feature type="domain" description="HTH tetR-type" evidence="3">
    <location>
        <begin position="14"/>
        <end position="74"/>
    </location>
</feature>
<dbReference type="Pfam" id="PF21313">
    <property type="entry name" value="EthR_C"/>
    <property type="match status" value="1"/>
</dbReference>
<protein>
    <submittedName>
        <fullName evidence="4">TetR family transcriptional regulator</fullName>
    </submittedName>
</protein>
<dbReference type="GO" id="GO:0000976">
    <property type="term" value="F:transcription cis-regulatory region binding"/>
    <property type="evidence" value="ECO:0007669"/>
    <property type="project" value="TreeGrafter"/>
</dbReference>
<dbReference type="Pfam" id="PF00440">
    <property type="entry name" value="TetR_N"/>
    <property type="match status" value="1"/>
</dbReference>
<evidence type="ECO:0000256" key="1">
    <source>
        <dbReference type="ARBA" id="ARBA00023125"/>
    </source>
</evidence>
<name>A0A1S1N1M0_9MYCO</name>
<accession>A0A1S1N1M0</accession>
<sequence>MTQQEQAAPTRRGDRQRQAILQAVRDLLQEKPFAELSVSTISDRAGVARSGFYFYFDSKYAVLAQILAEATHELEELTQYFAPRGNDESPAAFAKRMVGSAAAVYAHNDPVVRACNVARNTDAEIREILDAQMSTVIDQIVAVVQDEIAAGTAHPISDDIPALVRTLGVTTALMLSGDTSYLGPDRDVQRGVRVLEALWLNALWGGADTLDG</sequence>
<dbReference type="EMBL" id="MLQM01000206">
    <property type="protein sequence ID" value="OHU93347.1"/>
    <property type="molecule type" value="Genomic_DNA"/>
</dbReference>
<comment type="caution">
    <text evidence="4">The sequence shown here is derived from an EMBL/GenBank/DDBJ whole genome shotgun (WGS) entry which is preliminary data.</text>
</comment>
<dbReference type="SUPFAM" id="SSF46689">
    <property type="entry name" value="Homeodomain-like"/>
    <property type="match status" value="1"/>
</dbReference>
<feature type="DNA-binding region" description="H-T-H motif" evidence="2">
    <location>
        <begin position="37"/>
        <end position="56"/>
    </location>
</feature>
<dbReference type="InterPro" id="IPR050109">
    <property type="entry name" value="HTH-type_TetR-like_transc_reg"/>
</dbReference>
<keyword evidence="1 2" id="KW-0238">DNA-binding</keyword>
<dbReference type="SUPFAM" id="SSF48498">
    <property type="entry name" value="Tetracyclin repressor-like, C-terminal domain"/>
    <property type="match status" value="1"/>
</dbReference>
<evidence type="ECO:0000256" key="2">
    <source>
        <dbReference type="PROSITE-ProRule" id="PRU00335"/>
    </source>
</evidence>
<evidence type="ECO:0000259" key="3">
    <source>
        <dbReference type="PROSITE" id="PS50977"/>
    </source>
</evidence>
<keyword evidence="5" id="KW-1185">Reference proteome</keyword>
<dbReference type="InterPro" id="IPR049397">
    <property type="entry name" value="EthR_C"/>
</dbReference>
<dbReference type="PANTHER" id="PTHR30055:SF184">
    <property type="entry name" value="HTH-TYPE TRANSCRIPTIONAL REGULATOR ETHR"/>
    <property type="match status" value="1"/>
</dbReference>
<evidence type="ECO:0000313" key="5">
    <source>
        <dbReference type="Proteomes" id="UP000179734"/>
    </source>
</evidence>
<dbReference type="InterPro" id="IPR036271">
    <property type="entry name" value="Tet_transcr_reg_TetR-rel_C_sf"/>
</dbReference>
<dbReference type="AlphaFoldDB" id="A0A1S1N1M0"/>
<dbReference type="InterPro" id="IPR009057">
    <property type="entry name" value="Homeodomain-like_sf"/>
</dbReference>
<dbReference type="Proteomes" id="UP000179734">
    <property type="component" value="Unassembled WGS sequence"/>
</dbReference>
<dbReference type="InterPro" id="IPR001647">
    <property type="entry name" value="HTH_TetR"/>
</dbReference>
<organism evidence="4 5">
    <name type="scientific">Mycobacterium talmoniae</name>
    <dbReference type="NCBI Taxonomy" id="1858794"/>
    <lineage>
        <taxon>Bacteria</taxon>
        <taxon>Bacillati</taxon>
        <taxon>Actinomycetota</taxon>
        <taxon>Actinomycetes</taxon>
        <taxon>Mycobacteriales</taxon>
        <taxon>Mycobacteriaceae</taxon>
        <taxon>Mycobacterium</taxon>
    </lineage>
</organism>
<reference evidence="4 5" key="1">
    <citation type="submission" date="2016-10" db="EMBL/GenBank/DDBJ databases">
        <title>Genome sequence of Mycobacterium talmonii.</title>
        <authorList>
            <person name="Greninger A.L."/>
            <person name="Elliott B."/>
            <person name="Vasireddy S."/>
            <person name="Vasireddy R."/>
        </authorList>
    </citation>
    <scope>NUCLEOTIDE SEQUENCE [LARGE SCALE GENOMIC DNA]</scope>
    <source>
        <strain evidence="5">NE-TNMC-100812</strain>
    </source>
</reference>
<proteinExistence type="predicted"/>
<gene>
    <name evidence="4" type="ORF">BKN37_24030</name>
</gene>
<dbReference type="PROSITE" id="PS50977">
    <property type="entry name" value="HTH_TETR_2"/>
    <property type="match status" value="1"/>
</dbReference>